<dbReference type="PANTHER" id="PTHR30040">
    <property type="entry name" value="THIAMINE BIOSYNTHESIS LIPOPROTEIN APBE"/>
    <property type="match status" value="1"/>
</dbReference>
<comment type="caution">
    <text evidence="12">The sequence shown here is derived from an EMBL/GenBank/DDBJ whole genome shotgun (WGS) entry which is preliminary data.</text>
</comment>
<dbReference type="PANTHER" id="PTHR30040:SF2">
    <property type="entry name" value="FAD:PROTEIN FMN TRANSFERASE"/>
    <property type="match status" value="1"/>
</dbReference>
<accession>A0ABU1ISS8</accession>
<evidence type="ECO:0000256" key="2">
    <source>
        <dbReference type="ARBA" id="ARBA00011955"/>
    </source>
</evidence>
<keyword evidence="8 11" id="KW-0460">Magnesium</keyword>
<evidence type="ECO:0000256" key="1">
    <source>
        <dbReference type="ARBA" id="ARBA00001946"/>
    </source>
</evidence>
<dbReference type="Gene3D" id="3.10.520.10">
    <property type="entry name" value="ApbE-like domains"/>
    <property type="match status" value="1"/>
</dbReference>
<keyword evidence="6 11" id="KW-0479">Metal-binding</keyword>
<dbReference type="Proteomes" id="UP001185028">
    <property type="component" value="Unassembled WGS sequence"/>
</dbReference>
<organism evidence="12 13">
    <name type="scientific">Paenibacillus hunanensis</name>
    <dbReference type="NCBI Taxonomy" id="539262"/>
    <lineage>
        <taxon>Bacteria</taxon>
        <taxon>Bacillati</taxon>
        <taxon>Bacillota</taxon>
        <taxon>Bacilli</taxon>
        <taxon>Bacillales</taxon>
        <taxon>Paenibacillaceae</taxon>
        <taxon>Paenibacillus</taxon>
    </lineage>
</organism>
<gene>
    <name evidence="12" type="ORF">JOC58_000194</name>
</gene>
<dbReference type="Pfam" id="PF02424">
    <property type="entry name" value="ApbE"/>
    <property type="match status" value="1"/>
</dbReference>
<dbReference type="SUPFAM" id="SSF143631">
    <property type="entry name" value="ApbE-like"/>
    <property type="match status" value="1"/>
</dbReference>
<comment type="cofactor">
    <cofactor evidence="1">
        <name>Mg(2+)</name>
        <dbReference type="ChEBI" id="CHEBI:18420"/>
    </cofactor>
</comment>
<keyword evidence="4 11" id="KW-0285">Flavoprotein</keyword>
<dbReference type="RefSeq" id="WP_188774780.1">
    <property type="nucleotide sequence ID" value="NZ_BMMB01000003.1"/>
</dbReference>
<comment type="similarity">
    <text evidence="11">Belongs to the ApbE family.</text>
</comment>
<reference evidence="12 13" key="1">
    <citation type="submission" date="2023-07" db="EMBL/GenBank/DDBJ databases">
        <title>Genomic Encyclopedia of Type Strains, Phase IV (KMG-IV): sequencing the most valuable type-strain genomes for metagenomic binning, comparative biology and taxonomic classification.</title>
        <authorList>
            <person name="Goeker M."/>
        </authorList>
    </citation>
    <scope>NUCLEOTIDE SEQUENCE [LARGE SCALE GENOMIC DNA]</scope>
    <source>
        <strain evidence="12 13">DSM 22170</strain>
    </source>
</reference>
<dbReference type="InterPro" id="IPR024932">
    <property type="entry name" value="ApbE"/>
</dbReference>
<evidence type="ECO:0000256" key="3">
    <source>
        <dbReference type="ARBA" id="ARBA00016337"/>
    </source>
</evidence>
<evidence type="ECO:0000256" key="11">
    <source>
        <dbReference type="PIRNR" id="PIRNR006268"/>
    </source>
</evidence>
<evidence type="ECO:0000313" key="12">
    <source>
        <dbReference type="EMBL" id="MDR6242310.1"/>
    </source>
</evidence>
<dbReference type="InterPro" id="IPR003374">
    <property type="entry name" value="ApbE-like_sf"/>
</dbReference>
<evidence type="ECO:0000256" key="7">
    <source>
        <dbReference type="ARBA" id="ARBA00022827"/>
    </source>
</evidence>
<keyword evidence="12" id="KW-0449">Lipoprotein</keyword>
<evidence type="ECO:0000256" key="9">
    <source>
        <dbReference type="ARBA" id="ARBA00031306"/>
    </source>
</evidence>
<evidence type="ECO:0000256" key="8">
    <source>
        <dbReference type="ARBA" id="ARBA00022842"/>
    </source>
</evidence>
<keyword evidence="5 11" id="KW-0808">Transferase</keyword>
<evidence type="ECO:0000256" key="10">
    <source>
        <dbReference type="ARBA" id="ARBA00048540"/>
    </source>
</evidence>
<evidence type="ECO:0000256" key="4">
    <source>
        <dbReference type="ARBA" id="ARBA00022630"/>
    </source>
</evidence>
<protein>
    <recommendedName>
        <fullName evidence="3 11">FAD:protein FMN transferase</fullName>
        <ecNumber evidence="2 11">2.7.1.180</ecNumber>
    </recommendedName>
    <alternativeName>
        <fullName evidence="9 11">Flavin transferase</fullName>
    </alternativeName>
</protein>
<evidence type="ECO:0000256" key="6">
    <source>
        <dbReference type="ARBA" id="ARBA00022723"/>
    </source>
</evidence>
<comment type="catalytic activity">
    <reaction evidence="10 11">
        <text>L-threonyl-[protein] + FAD = FMN-L-threonyl-[protein] + AMP + H(+)</text>
        <dbReference type="Rhea" id="RHEA:36847"/>
        <dbReference type="Rhea" id="RHEA-COMP:11060"/>
        <dbReference type="Rhea" id="RHEA-COMP:11061"/>
        <dbReference type="ChEBI" id="CHEBI:15378"/>
        <dbReference type="ChEBI" id="CHEBI:30013"/>
        <dbReference type="ChEBI" id="CHEBI:57692"/>
        <dbReference type="ChEBI" id="CHEBI:74257"/>
        <dbReference type="ChEBI" id="CHEBI:456215"/>
        <dbReference type="EC" id="2.7.1.180"/>
    </reaction>
</comment>
<keyword evidence="13" id="KW-1185">Reference proteome</keyword>
<proteinExistence type="inferred from homology"/>
<dbReference type="PIRSF" id="PIRSF006268">
    <property type="entry name" value="ApbE"/>
    <property type="match status" value="1"/>
</dbReference>
<keyword evidence="7 11" id="KW-0274">FAD</keyword>
<dbReference type="EC" id="2.7.1.180" evidence="2 11"/>
<sequence length="327" mass="36745">MHHFQAMNSSFHTAGLSTAHELQAESWFAFVERHLSRFQSDSELSQLNAQIGYPFYASALLYQSVREALHFYEVTDGIFNPFMGQLLCQLGYDQTLDWDAADTRILANKQQRGNRAGMDYTAHRATRPKQYTLDPILKTIHLHTDVQLDLGGIAKGWSAAQLANMLQEQGEKSGMIDAGGDLVVWGSQQRDYHVEIADPWQDNRTAATIELTADVGIATSSVLRRSWQGSDQRHYHHLIDPRSGTSAQSEWVQMTVLSPSLTCSEVYAKCVLILGVEEGASWLRRQCSDAAMIGIRSDGMCVIDGPLQQYGQWKRQGEWIAYEQLMA</sequence>
<name>A0ABU1ISS8_9BACL</name>
<evidence type="ECO:0000256" key="5">
    <source>
        <dbReference type="ARBA" id="ARBA00022679"/>
    </source>
</evidence>
<dbReference type="EMBL" id="JAVDQH010000001">
    <property type="protein sequence ID" value="MDR6242310.1"/>
    <property type="molecule type" value="Genomic_DNA"/>
</dbReference>
<evidence type="ECO:0000313" key="13">
    <source>
        <dbReference type="Proteomes" id="UP001185028"/>
    </source>
</evidence>